<evidence type="ECO:0000313" key="5">
    <source>
        <dbReference type="EMBL" id="NMH95911.1"/>
    </source>
</evidence>
<dbReference type="RefSeq" id="WP_169379270.1">
    <property type="nucleotide sequence ID" value="NZ_JAAXLA010000001.1"/>
</dbReference>
<evidence type="ECO:0000259" key="4">
    <source>
        <dbReference type="Pfam" id="PF15420"/>
    </source>
</evidence>
<keyword evidence="2" id="KW-1133">Transmembrane helix</keyword>
<feature type="transmembrane region" description="Helical" evidence="2">
    <location>
        <begin position="45"/>
        <end position="65"/>
    </location>
</feature>
<dbReference type="Pfam" id="PF10081">
    <property type="entry name" value="Abhydrolase_9"/>
    <property type="match status" value="1"/>
</dbReference>
<evidence type="ECO:0000259" key="3">
    <source>
        <dbReference type="Pfam" id="PF10081"/>
    </source>
</evidence>
<feature type="transmembrane region" description="Helical" evidence="2">
    <location>
        <begin position="71"/>
        <end position="92"/>
    </location>
</feature>
<reference evidence="5 6" key="1">
    <citation type="submission" date="2020-04" db="EMBL/GenBank/DDBJ databases">
        <authorList>
            <person name="Klaysubun C."/>
            <person name="Duangmal K."/>
            <person name="Lipun K."/>
        </authorList>
    </citation>
    <scope>NUCLEOTIDE SEQUENCE [LARGE SCALE GENOMIC DNA]</scope>
    <source>
        <strain evidence="5 6">K10HN5</strain>
    </source>
</reference>
<evidence type="ECO:0000313" key="6">
    <source>
        <dbReference type="Proteomes" id="UP000820669"/>
    </source>
</evidence>
<dbReference type="EMBL" id="JAAXLA010000001">
    <property type="protein sequence ID" value="NMH95911.1"/>
    <property type="molecule type" value="Genomic_DNA"/>
</dbReference>
<dbReference type="InterPro" id="IPR027787">
    <property type="entry name" value="Alpha/beta-hydrolase_catalytic"/>
</dbReference>
<accession>A0ABX1S6D3</accession>
<dbReference type="PIRSF" id="PIRSF007542">
    <property type="entry name" value="UCP007542"/>
    <property type="match status" value="1"/>
</dbReference>
<feature type="transmembrane region" description="Helical" evidence="2">
    <location>
        <begin position="150"/>
        <end position="174"/>
    </location>
</feature>
<protein>
    <recommendedName>
        <fullName evidence="7">Alpha/beta-hydrolase family protein</fullName>
    </recommendedName>
</protein>
<evidence type="ECO:0000256" key="2">
    <source>
        <dbReference type="SAM" id="Phobius"/>
    </source>
</evidence>
<evidence type="ECO:0000256" key="1">
    <source>
        <dbReference type="SAM" id="MobiDB-lite"/>
    </source>
</evidence>
<sequence>MPASSADRPAIEAAGAPPAPTVAAARGNAAPPRGRFTRLRRYLRGLDHIGLVFALLAFLCSLTPSLLPRSWVLQGLVSGLSATAGYAIGVAVTEVGRRAGVPSLPARAHRRVRWGITGFAVIAVPAMLWLSASWQNDVRRAVAMPAQGHYLYLGVFAIGAAVFAGLIGLARLFGDLYNAVLRRMRRFIPVPALRLLAAGLITVLVVVLLNGALYHGLVLAADHAFSSVDRRTDAGALPPSSPLRSGGPGSLVSWNSLGRTGRDFVSSGPTVSDIEQLTGRPAVAPIRVYAGASSAASLRSQAELVLAELKRTGAFDRPLLAVATTTGTGSIDPTLADPLEYMYGGDTAIAALQYSHLPSWISFIVDRTRARQAGRTLFDEVYGYWADLPPDHRPRLVVCGESLGTFGGSAAFSGVADLTTRTQGALFVGPPNSTDLWRELTDQRVPGSPERLPVYGDGQTVRFAATPADLRAPDRSLPSPRAVFVQHASDPIVWWSTALIWTEPDWLAEPRGPDVVPAVRWYPLVTFWQITCDMIISLQPPPGHGHHYGAEVPIAWAAILHPPGWTDANTAALISPR</sequence>
<comment type="caution">
    <text evidence="5">The sequence shown here is derived from an EMBL/GenBank/DDBJ whole genome shotgun (WGS) entry which is preliminary data.</text>
</comment>
<dbReference type="Proteomes" id="UP000820669">
    <property type="component" value="Unassembled WGS sequence"/>
</dbReference>
<dbReference type="InterPro" id="IPR027788">
    <property type="entry name" value="Alpha/beta-hydrolase_N_dom"/>
</dbReference>
<name>A0ABX1S6D3_9PSEU</name>
<feature type="domain" description="Alpha/beta-hydrolase N-terminal" evidence="4">
    <location>
        <begin position="62"/>
        <end position="269"/>
    </location>
</feature>
<gene>
    <name evidence="5" type="ORF">HF526_01015</name>
</gene>
<keyword evidence="2" id="KW-0812">Transmembrane</keyword>
<organism evidence="5 6">
    <name type="scientific">Pseudonocardia acidicola</name>
    <dbReference type="NCBI Taxonomy" id="2724939"/>
    <lineage>
        <taxon>Bacteria</taxon>
        <taxon>Bacillati</taxon>
        <taxon>Actinomycetota</taxon>
        <taxon>Actinomycetes</taxon>
        <taxon>Pseudonocardiales</taxon>
        <taxon>Pseudonocardiaceae</taxon>
        <taxon>Pseudonocardia</taxon>
    </lineage>
</organism>
<evidence type="ECO:0008006" key="7">
    <source>
        <dbReference type="Google" id="ProtNLM"/>
    </source>
</evidence>
<feature type="transmembrane region" description="Helical" evidence="2">
    <location>
        <begin position="195"/>
        <end position="217"/>
    </location>
</feature>
<dbReference type="InterPro" id="IPR012037">
    <property type="entry name" value="Alpha/beta-hydrolase_fam"/>
</dbReference>
<feature type="domain" description="Alpha/beta-hydrolase catalytic" evidence="3">
    <location>
        <begin position="286"/>
        <end position="572"/>
    </location>
</feature>
<proteinExistence type="predicted"/>
<feature type="compositionally biased region" description="Low complexity" evidence="1">
    <location>
        <begin position="11"/>
        <end position="30"/>
    </location>
</feature>
<dbReference type="Pfam" id="PF15420">
    <property type="entry name" value="Abhydrolase_9_N"/>
    <property type="match status" value="1"/>
</dbReference>
<keyword evidence="2" id="KW-0472">Membrane</keyword>
<keyword evidence="6" id="KW-1185">Reference proteome</keyword>
<feature type="region of interest" description="Disordered" evidence="1">
    <location>
        <begin position="1"/>
        <end position="30"/>
    </location>
</feature>
<feature type="transmembrane region" description="Helical" evidence="2">
    <location>
        <begin position="112"/>
        <end position="130"/>
    </location>
</feature>